<dbReference type="Proteomes" id="UP000288351">
    <property type="component" value="Unassembled WGS sequence"/>
</dbReference>
<protein>
    <recommendedName>
        <fullName evidence="3">IrrE N-terminal-like domain-containing protein</fullName>
    </recommendedName>
</protein>
<evidence type="ECO:0008006" key="3">
    <source>
        <dbReference type="Google" id="ProtNLM"/>
    </source>
</evidence>
<organism evidence="1 2">
    <name type="scientific">Streptomyces noursei</name>
    <name type="common">Streptomyces albulus</name>
    <dbReference type="NCBI Taxonomy" id="1971"/>
    <lineage>
        <taxon>Bacteria</taxon>
        <taxon>Bacillati</taxon>
        <taxon>Actinomycetota</taxon>
        <taxon>Actinomycetes</taxon>
        <taxon>Kitasatosporales</taxon>
        <taxon>Streptomycetaceae</taxon>
        <taxon>Streptomyces</taxon>
    </lineage>
</organism>
<comment type="caution">
    <text evidence="1">The sequence shown here is derived from an EMBL/GenBank/DDBJ whole genome shotgun (WGS) entry which is preliminary data.</text>
</comment>
<proteinExistence type="predicted"/>
<accession>A0A401QRQ9</accession>
<name>A0A401QRQ9_STRNR</name>
<evidence type="ECO:0000313" key="2">
    <source>
        <dbReference type="Proteomes" id="UP000288351"/>
    </source>
</evidence>
<reference evidence="1 2" key="1">
    <citation type="journal article" date="2019" name="Microbiol. Resour. Announc.">
        <title>Draft Genome Sequence of the Most Traditional epsilon-Poly-l-Lysine Producer, Streptomyces albulus NBRC14147.</title>
        <authorList>
            <person name="Yamanaka K."/>
            <person name="Hamano Y."/>
        </authorList>
    </citation>
    <scope>NUCLEOTIDE SEQUENCE [LARGE SCALE GENOMIC DNA]</scope>
    <source>
        <strain evidence="1 2">NBRC 14147</strain>
    </source>
</reference>
<dbReference type="EMBL" id="BHXC01000006">
    <property type="protein sequence ID" value="GCB88080.1"/>
    <property type="molecule type" value="Genomic_DNA"/>
</dbReference>
<gene>
    <name evidence="1" type="ORF">SALB_00749</name>
</gene>
<dbReference type="AlphaFoldDB" id="A0A401QRQ9"/>
<evidence type="ECO:0000313" key="1">
    <source>
        <dbReference type="EMBL" id="GCB88080.1"/>
    </source>
</evidence>
<sequence length="187" mass="21351">MAPRWPWISREAIDDGFRRRCEERVRSLALPQRDLTIDGLCERLSQLRGRPLEVVAAPLPIGSPDGLLVETESQDLIVYEERLAPVHQQQVFFHEVGHFICDHPAQDVLNASAQSLLPSLDPQMIQRVLGRVHSHSEQEREAEYVGSLIGRQFGTWSQERRRSVPPEAQELAARLSALEHKRQRAMP</sequence>